<dbReference type="InterPro" id="IPR013785">
    <property type="entry name" value="Aldolase_TIM"/>
</dbReference>
<evidence type="ECO:0000313" key="12">
    <source>
        <dbReference type="Proteomes" id="UP000001304"/>
    </source>
</evidence>
<evidence type="ECO:0000256" key="4">
    <source>
        <dbReference type="ARBA" id="ARBA00012043"/>
    </source>
</evidence>
<name>E0SS57_IGNAA</name>
<dbReference type="Gene3D" id="3.20.20.70">
    <property type="entry name" value="Aldolase class I"/>
    <property type="match status" value="1"/>
</dbReference>
<dbReference type="EC" id="4.2.1.20" evidence="4"/>
<dbReference type="InterPro" id="IPR002028">
    <property type="entry name" value="Trp_synthase_suA"/>
</dbReference>
<evidence type="ECO:0000256" key="8">
    <source>
        <dbReference type="ARBA" id="ARBA00023239"/>
    </source>
</evidence>
<evidence type="ECO:0000256" key="7">
    <source>
        <dbReference type="ARBA" id="ARBA00023141"/>
    </source>
</evidence>
<evidence type="ECO:0000256" key="9">
    <source>
        <dbReference type="ARBA" id="ARBA00049047"/>
    </source>
</evidence>
<comment type="subunit">
    <text evidence="3">Tetramer of two alpha and two beta chains.</text>
</comment>
<keyword evidence="6" id="KW-0822">Tryptophan biosynthesis</keyword>
<dbReference type="NCBIfam" id="TIGR00262">
    <property type="entry name" value="trpA"/>
    <property type="match status" value="1"/>
</dbReference>
<keyword evidence="8 11" id="KW-0456">Lyase</keyword>
<comment type="similarity">
    <text evidence="10">Belongs to the TrpA family.</text>
</comment>
<dbReference type="BioCyc" id="IAGG583356:GHAH-1704-MONOMER"/>
<dbReference type="InterPro" id="IPR018204">
    <property type="entry name" value="Trp_synthase_alpha_AS"/>
</dbReference>
<dbReference type="PANTHER" id="PTHR43406">
    <property type="entry name" value="TRYPTOPHAN SYNTHASE, ALPHA CHAIN"/>
    <property type="match status" value="1"/>
</dbReference>
<evidence type="ECO:0000256" key="10">
    <source>
        <dbReference type="RuleBase" id="RU003662"/>
    </source>
</evidence>
<organism evidence="11 12">
    <name type="scientific">Ignisphaera aggregans (strain DSM 17230 / JCM 13409 / AQ1.S1)</name>
    <dbReference type="NCBI Taxonomy" id="583356"/>
    <lineage>
        <taxon>Archaea</taxon>
        <taxon>Thermoproteota</taxon>
        <taxon>Thermoprotei</taxon>
        <taxon>Desulfurococcales</taxon>
        <taxon>Desulfurococcaceae</taxon>
        <taxon>Ignisphaera</taxon>
    </lineage>
</organism>
<dbReference type="UniPathway" id="UPA00035">
    <property type="reaction ID" value="UER00044"/>
</dbReference>
<dbReference type="PROSITE" id="PS00167">
    <property type="entry name" value="TRP_SYNTHASE_ALPHA"/>
    <property type="match status" value="1"/>
</dbReference>
<dbReference type="GO" id="GO:0005829">
    <property type="term" value="C:cytosol"/>
    <property type="evidence" value="ECO:0007669"/>
    <property type="project" value="TreeGrafter"/>
</dbReference>
<comment type="catalytic activity">
    <reaction evidence="9">
        <text>(1S,2R)-1-C-(indol-3-yl)glycerol 3-phosphate + L-serine = D-glyceraldehyde 3-phosphate + L-tryptophan + H2O</text>
        <dbReference type="Rhea" id="RHEA:10532"/>
        <dbReference type="ChEBI" id="CHEBI:15377"/>
        <dbReference type="ChEBI" id="CHEBI:33384"/>
        <dbReference type="ChEBI" id="CHEBI:57912"/>
        <dbReference type="ChEBI" id="CHEBI:58866"/>
        <dbReference type="ChEBI" id="CHEBI:59776"/>
        <dbReference type="EC" id="4.2.1.20"/>
    </reaction>
</comment>
<evidence type="ECO:0000256" key="3">
    <source>
        <dbReference type="ARBA" id="ARBA00011270"/>
    </source>
</evidence>
<keyword evidence="7" id="KW-0057">Aromatic amino acid biosynthesis</keyword>
<protein>
    <recommendedName>
        <fullName evidence="4">tryptophan synthase</fullName>
        <ecNumber evidence="4">4.2.1.20</ecNumber>
    </recommendedName>
</protein>
<comment type="function">
    <text evidence="1">The alpha subunit is responsible for the aldol cleavage of indoleglycerol phosphate to indole and glyceraldehyde 3-phosphate.</text>
</comment>
<dbReference type="GO" id="GO:0004834">
    <property type="term" value="F:tryptophan synthase activity"/>
    <property type="evidence" value="ECO:0007669"/>
    <property type="project" value="UniProtKB-EC"/>
</dbReference>
<keyword evidence="5" id="KW-0028">Amino-acid biosynthesis</keyword>
<accession>E0SS57</accession>
<evidence type="ECO:0000256" key="2">
    <source>
        <dbReference type="ARBA" id="ARBA00004733"/>
    </source>
</evidence>
<dbReference type="Proteomes" id="UP000001304">
    <property type="component" value="Chromosome"/>
</dbReference>
<sequence length="243" mass="27432">MKYLVVYLTAGFPNDRIFMDIASKLKDRGVNYLEIGIPPKYAKYDGPVIRKSYRYVKSLSIDVWRILKETVKIVDIPIILLTYLEEYVDNYRQFLENVYSIGIDSILFPDLLIDLVDRYIEYIDIAKSIGIKIVLFVTPSMPDKFIENISPLSSHFLYYGIRPTTGIPIPITSSTLVKRIRGFVRNKLVVGFGLSIDEIADVVRAGADGIAIGSAIIEKLESNDFDGALKLIEDIRGVLNGVE</sequence>
<dbReference type="CDD" id="cd04724">
    <property type="entry name" value="Tryptophan_synthase_alpha"/>
    <property type="match status" value="1"/>
</dbReference>
<dbReference type="STRING" id="583356.Igag_1717"/>
<keyword evidence="12" id="KW-1185">Reference proteome</keyword>
<gene>
    <name evidence="11" type="ordered locus">Igag_1717</name>
</gene>
<dbReference type="Pfam" id="PF00290">
    <property type="entry name" value="Trp_syntA"/>
    <property type="match status" value="1"/>
</dbReference>
<dbReference type="NCBIfam" id="NF009621">
    <property type="entry name" value="PRK13125.1"/>
    <property type="match status" value="1"/>
</dbReference>
<evidence type="ECO:0000313" key="11">
    <source>
        <dbReference type="EMBL" id="ADM28514.1"/>
    </source>
</evidence>
<evidence type="ECO:0000256" key="6">
    <source>
        <dbReference type="ARBA" id="ARBA00022822"/>
    </source>
</evidence>
<dbReference type="InterPro" id="IPR011060">
    <property type="entry name" value="RibuloseP-bd_barrel"/>
</dbReference>
<evidence type="ECO:0000256" key="1">
    <source>
        <dbReference type="ARBA" id="ARBA00003365"/>
    </source>
</evidence>
<proteinExistence type="inferred from homology"/>
<dbReference type="HOGENOM" id="CLU_016734_0_2_2"/>
<dbReference type="AlphaFoldDB" id="E0SS57"/>
<dbReference type="SUPFAM" id="SSF51366">
    <property type="entry name" value="Ribulose-phoshate binding barrel"/>
    <property type="match status" value="1"/>
</dbReference>
<dbReference type="KEGG" id="iag:Igag_1717"/>
<comment type="pathway">
    <text evidence="2">Amino-acid biosynthesis; L-tryptophan biosynthesis; L-tryptophan from chorismate: step 5/5.</text>
</comment>
<dbReference type="PANTHER" id="PTHR43406:SF1">
    <property type="entry name" value="TRYPTOPHAN SYNTHASE ALPHA CHAIN, CHLOROPLASTIC"/>
    <property type="match status" value="1"/>
</dbReference>
<reference evidence="11 12" key="1">
    <citation type="journal article" date="2010" name="Stand. Genomic Sci.">
        <title>Complete genome sequence of Ignisphaera aggregans type strain (AQ1.S1).</title>
        <authorList>
            <person name="Goker M."/>
            <person name="Held B."/>
            <person name="Lapidus A."/>
            <person name="Nolan M."/>
            <person name="Spring S."/>
            <person name="Yasawong M."/>
            <person name="Lucas S."/>
            <person name="Glavina Del Rio T."/>
            <person name="Tice H."/>
            <person name="Cheng J.F."/>
            <person name="Goodwin L."/>
            <person name="Tapia R."/>
            <person name="Pitluck S."/>
            <person name="Liolios K."/>
            <person name="Ivanova N."/>
            <person name="Mavromatis K."/>
            <person name="Mikhailova N."/>
            <person name="Pati A."/>
            <person name="Chen A."/>
            <person name="Palaniappan K."/>
            <person name="Brambilla E."/>
            <person name="Land M."/>
            <person name="Hauser L."/>
            <person name="Chang Y.J."/>
            <person name="Jeffries C.D."/>
            <person name="Brettin T."/>
            <person name="Detter J.C."/>
            <person name="Han C."/>
            <person name="Rohde M."/>
            <person name="Sikorski J."/>
            <person name="Woyke T."/>
            <person name="Bristow J."/>
            <person name="Eisen J.A."/>
            <person name="Markowitz V."/>
            <person name="Hugenholtz P."/>
            <person name="Kyrpides N.C."/>
            <person name="Klenk H.P."/>
        </authorList>
    </citation>
    <scope>NUCLEOTIDE SEQUENCE [LARGE SCALE GENOMIC DNA]</scope>
    <source>
        <strain evidence="12">DSM 17230 / JCM 13409 / AQ1.S1</strain>
    </source>
</reference>
<evidence type="ECO:0000256" key="5">
    <source>
        <dbReference type="ARBA" id="ARBA00022605"/>
    </source>
</evidence>
<dbReference type="EMBL" id="CP002098">
    <property type="protein sequence ID" value="ADM28514.1"/>
    <property type="molecule type" value="Genomic_DNA"/>
</dbReference>